<dbReference type="InterPro" id="IPR048147">
    <property type="entry name" value="CBO0543-like"/>
</dbReference>
<keyword evidence="1" id="KW-0472">Membrane</keyword>
<keyword evidence="1" id="KW-1133">Transmembrane helix</keyword>
<name>A0ABV9PZY7_9BACL</name>
<evidence type="ECO:0000313" key="3">
    <source>
        <dbReference type="Proteomes" id="UP001596002"/>
    </source>
</evidence>
<keyword evidence="3" id="KW-1185">Reference proteome</keyword>
<evidence type="ECO:0000313" key="2">
    <source>
        <dbReference type="EMBL" id="MFC4767816.1"/>
    </source>
</evidence>
<dbReference type="RefSeq" id="WP_380025738.1">
    <property type="nucleotide sequence ID" value="NZ_JBHSHC010000090.1"/>
</dbReference>
<dbReference type="Proteomes" id="UP001596002">
    <property type="component" value="Unassembled WGS sequence"/>
</dbReference>
<protein>
    <submittedName>
        <fullName evidence="2">CBO0543 family protein</fullName>
    </submittedName>
</protein>
<comment type="caution">
    <text evidence="2">The sequence shown here is derived from an EMBL/GenBank/DDBJ whole genome shotgun (WGS) entry which is preliminary data.</text>
</comment>
<proteinExistence type="predicted"/>
<dbReference type="NCBIfam" id="NF041644">
    <property type="entry name" value="CBO0543_fam"/>
    <property type="match status" value="1"/>
</dbReference>
<sequence>MHIAKHWKKSNLPFWPKKRSFIPKFNAGNAIRSYVPTMIFSSWLGTYADLILVEKKIYSFPVRPFPDTFKINIAFTLFLLPIMTAFFVYYAKKLKTTQRAMVVLSIGILMPLVERIAEKLGWFVHGNDWRYAYSLFGYILFMWVVWRFHLWHSTNSQIKE</sequence>
<organism evidence="2 3">
    <name type="scientific">Effusibacillus consociatus</name>
    <dbReference type="NCBI Taxonomy" id="1117041"/>
    <lineage>
        <taxon>Bacteria</taxon>
        <taxon>Bacillati</taxon>
        <taxon>Bacillota</taxon>
        <taxon>Bacilli</taxon>
        <taxon>Bacillales</taxon>
        <taxon>Alicyclobacillaceae</taxon>
        <taxon>Effusibacillus</taxon>
    </lineage>
</organism>
<evidence type="ECO:0000256" key="1">
    <source>
        <dbReference type="SAM" id="Phobius"/>
    </source>
</evidence>
<feature type="transmembrane region" description="Helical" evidence="1">
    <location>
        <begin position="129"/>
        <end position="150"/>
    </location>
</feature>
<dbReference type="EMBL" id="JBHSHC010000090">
    <property type="protein sequence ID" value="MFC4767816.1"/>
    <property type="molecule type" value="Genomic_DNA"/>
</dbReference>
<gene>
    <name evidence="2" type="ORF">ACFO8Q_10650</name>
</gene>
<feature type="transmembrane region" description="Helical" evidence="1">
    <location>
        <begin position="73"/>
        <end position="91"/>
    </location>
</feature>
<keyword evidence="1" id="KW-0812">Transmembrane</keyword>
<feature type="transmembrane region" description="Helical" evidence="1">
    <location>
        <begin position="100"/>
        <end position="117"/>
    </location>
</feature>
<feature type="transmembrane region" description="Helical" evidence="1">
    <location>
        <begin position="34"/>
        <end position="53"/>
    </location>
</feature>
<accession>A0ABV9PZY7</accession>
<reference evidence="3" key="1">
    <citation type="journal article" date="2019" name="Int. J. Syst. Evol. Microbiol.">
        <title>The Global Catalogue of Microorganisms (GCM) 10K type strain sequencing project: providing services to taxonomists for standard genome sequencing and annotation.</title>
        <authorList>
            <consortium name="The Broad Institute Genomics Platform"/>
            <consortium name="The Broad Institute Genome Sequencing Center for Infectious Disease"/>
            <person name="Wu L."/>
            <person name="Ma J."/>
        </authorList>
    </citation>
    <scope>NUCLEOTIDE SEQUENCE [LARGE SCALE GENOMIC DNA]</scope>
    <source>
        <strain evidence="3">WYCCWR 12678</strain>
    </source>
</reference>